<keyword evidence="1" id="KW-0472">Membrane</keyword>
<dbReference type="PANTHER" id="PTHR38937">
    <property type="entry name" value="MEMBRANE PROTEIN OF ER BODY-LIKE PROTEIN"/>
    <property type="match status" value="1"/>
</dbReference>
<evidence type="ECO:0000313" key="2">
    <source>
        <dbReference type="EMBL" id="PWA97598.1"/>
    </source>
</evidence>
<dbReference type="InterPro" id="IPR052843">
    <property type="entry name" value="ER_body_metal_sequester"/>
</dbReference>
<reference evidence="2 3" key="1">
    <citation type="journal article" date="2018" name="Mol. Plant">
        <title>The genome of Artemisia annua provides insight into the evolution of Asteraceae family and artemisinin biosynthesis.</title>
        <authorList>
            <person name="Shen Q."/>
            <person name="Zhang L."/>
            <person name="Liao Z."/>
            <person name="Wang S."/>
            <person name="Yan T."/>
            <person name="Shi P."/>
            <person name="Liu M."/>
            <person name="Fu X."/>
            <person name="Pan Q."/>
            <person name="Wang Y."/>
            <person name="Lv Z."/>
            <person name="Lu X."/>
            <person name="Zhang F."/>
            <person name="Jiang W."/>
            <person name="Ma Y."/>
            <person name="Chen M."/>
            <person name="Hao X."/>
            <person name="Li L."/>
            <person name="Tang Y."/>
            <person name="Lv G."/>
            <person name="Zhou Y."/>
            <person name="Sun X."/>
            <person name="Brodelius P.E."/>
            <person name="Rose J.K.C."/>
            <person name="Tang K."/>
        </authorList>
    </citation>
    <scope>NUCLEOTIDE SEQUENCE [LARGE SCALE GENOMIC DNA]</scope>
    <source>
        <strain evidence="3">cv. Huhao1</strain>
        <tissue evidence="2">Leaf</tissue>
    </source>
</reference>
<gene>
    <name evidence="2" type="ORF">CTI12_AA027530</name>
</gene>
<dbReference type="OrthoDB" id="1924921at2759"/>
<dbReference type="STRING" id="35608.A0A2U1QHZ4"/>
<proteinExistence type="predicted"/>
<dbReference type="PANTHER" id="PTHR38937:SF2">
    <property type="entry name" value="MEMBRANE PROTEIN OF ER BODY-LIKE PROTEIN ISOFORM X1"/>
    <property type="match status" value="1"/>
</dbReference>
<feature type="transmembrane region" description="Helical" evidence="1">
    <location>
        <begin position="146"/>
        <end position="171"/>
    </location>
</feature>
<organism evidence="2 3">
    <name type="scientific">Artemisia annua</name>
    <name type="common">Sweet wormwood</name>
    <dbReference type="NCBI Taxonomy" id="35608"/>
    <lineage>
        <taxon>Eukaryota</taxon>
        <taxon>Viridiplantae</taxon>
        <taxon>Streptophyta</taxon>
        <taxon>Embryophyta</taxon>
        <taxon>Tracheophyta</taxon>
        <taxon>Spermatophyta</taxon>
        <taxon>Magnoliopsida</taxon>
        <taxon>eudicotyledons</taxon>
        <taxon>Gunneridae</taxon>
        <taxon>Pentapetalae</taxon>
        <taxon>asterids</taxon>
        <taxon>campanulids</taxon>
        <taxon>Asterales</taxon>
        <taxon>Asteraceae</taxon>
        <taxon>Asteroideae</taxon>
        <taxon>Anthemideae</taxon>
        <taxon>Artemisiinae</taxon>
        <taxon>Artemisia</taxon>
    </lineage>
</organism>
<name>A0A2U1QHZ4_ARTAN</name>
<comment type="caution">
    <text evidence="2">The sequence shown here is derived from an EMBL/GenBank/DDBJ whole genome shotgun (WGS) entry which is preliminary data.</text>
</comment>
<dbReference type="EMBL" id="PKPP01000112">
    <property type="protein sequence ID" value="PWA97598.1"/>
    <property type="molecule type" value="Genomic_DNA"/>
</dbReference>
<dbReference type="AlphaFoldDB" id="A0A2U1QHZ4"/>
<evidence type="ECO:0000256" key="1">
    <source>
        <dbReference type="SAM" id="Phobius"/>
    </source>
</evidence>
<protein>
    <submittedName>
        <fullName evidence="2">Uncharacterized protein</fullName>
    </submittedName>
</protein>
<keyword evidence="1" id="KW-1133">Transmembrane helix</keyword>
<evidence type="ECO:0000313" key="3">
    <source>
        <dbReference type="Proteomes" id="UP000245207"/>
    </source>
</evidence>
<sequence>MANLIGGVFVVGHNMSNQYGYPNTETYVIDMQIWDLKDDCYKFSSQQADGQESPMLSFLVFGVIPPVAYGYAFYETSDKDFTMVVVAVVSFVCVGLEVAISGVSYAAGNLAMRLIEKLGLFETDTWGKHAAHPRSWVIKPVFGLPLMFFLLPLLGSFLTVFVYASLVCCILKVSPVKNFFFEAIYIENLKASPSTITTVHR</sequence>
<keyword evidence="1" id="KW-0812">Transmembrane</keyword>
<keyword evidence="3" id="KW-1185">Reference proteome</keyword>
<feature type="transmembrane region" description="Helical" evidence="1">
    <location>
        <begin position="55"/>
        <end position="74"/>
    </location>
</feature>
<dbReference type="Proteomes" id="UP000245207">
    <property type="component" value="Unassembled WGS sequence"/>
</dbReference>
<accession>A0A2U1QHZ4</accession>
<feature type="transmembrane region" description="Helical" evidence="1">
    <location>
        <begin position="81"/>
        <end position="107"/>
    </location>
</feature>